<accession>A0ABR5SDW7</accession>
<keyword evidence="3" id="KW-1185">Reference proteome</keyword>
<gene>
    <name evidence="2" type="ORF">ASN18_2128</name>
</gene>
<dbReference type="Proteomes" id="UP000060487">
    <property type="component" value="Unassembled WGS sequence"/>
</dbReference>
<dbReference type="Gene3D" id="1.10.3210.10">
    <property type="entry name" value="Hypothetical protein af1432"/>
    <property type="match status" value="1"/>
</dbReference>
<dbReference type="InterPro" id="IPR006674">
    <property type="entry name" value="HD_domain"/>
</dbReference>
<feature type="domain" description="HD" evidence="1">
    <location>
        <begin position="37"/>
        <end position="150"/>
    </location>
</feature>
<comment type="caution">
    <text evidence="2">The sequence shown here is derived from an EMBL/GenBank/DDBJ whole genome shotgun (WGS) entry which is preliminary data.</text>
</comment>
<evidence type="ECO:0000313" key="2">
    <source>
        <dbReference type="EMBL" id="KWT83677.1"/>
    </source>
</evidence>
<dbReference type="InterPro" id="IPR003607">
    <property type="entry name" value="HD/PDEase_dom"/>
</dbReference>
<evidence type="ECO:0000313" key="3">
    <source>
        <dbReference type="Proteomes" id="UP000060487"/>
    </source>
</evidence>
<reference evidence="2 3" key="1">
    <citation type="submission" date="2015-11" db="EMBL/GenBank/DDBJ databases">
        <authorList>
            <person name="Lin W."/>
        </authorList>
    </citation>
    <scope>NUCLEOTIDE SEQUENCE [LARGE SCALE GENOMIC DNA]</scope>
    <source>
        <strain evidence="2 3">HCH-1</strain>
    </source>
</reference>
<dbReference type="Pfam" id="PF01966">
    <property type="entry name" value="HD"/>
    <property type="match status" value="1"/>
</dbReference>
<organism evidence="2 3">
    <name type="scientific">Candidatus Magnetominusculus xianensis</name>
    <dbReference type="NCBI Taxonomy" id="1748249"/>
    <lineage>
        <taxon>Bacteria</taxon>
        <taxon>Pseudomonadati</taxon>
        <taxon>Nitrospirota</taxon>
        <taxon>Nitrospiria</taxon>
        <taxon>Nitrospirales</taxon>
        <taxon>Nitrospiraceae</taxon>
        <taxon>Candidatus Magnetominusculus</taxon>
    </lineage>
</organism>
<dbReference type="EMBL" id="LNQR01000074">
    <property type="protein sequence ID" value="KWT83677.1"/>
    <property type="molecule type" value="Genomic_DNA"/>
</dbReference>
<proteinExistence type="predicted"/>
<sequence length="262" mass="30067">MNKDDLNYFRNWFSDFSASYHYDDINDQRNITLKEKHTKHVCANMVEIAEAHFNSPNDCLLAEAIALFHDTGRFPQYAKYKTFRDAISINHGLLGAETLLKEQVLVNLPAEEQTLILQVVKYHNAYKIPNSQTTETVNYLKMIRDADKLDIWDVFIEHFSLPPEQRASAATLGFPETDGYSGSLINCVYDKKMGNLKDVKSVNDYKLLLLTWIFDINYEKSYSLINSRDCIAKISEFLPRCDEIAEITAVLSAYVREKAAGK</sequence>
<name>A0ABR5SDW7_9BACT</name>
<dbReference type="CDD" id="cd00077">
    <property type="entry name" value="HDc"/>
    <property type="match status" value="1"/>
</dbReference>
<evidence type="ECO:0000259" key="1">
    <source>
        <dbReference type="Pfam" id="PF01966"/>
    </source>
</evidence>
<dbReference type="RefSeq" id="WP_085052731.1">
    <property type="nucleotide sequence ID" value="NZ_LNQR01000074.1"/>
</dbReference>
<protein>
    <submittedName>
        <fullName evidence="2">HD family phosphohydrolase</fullName>
    </submittedName>
</protein>
<dbReference type="SUPFAM" id="SSF109604">
    <property type="entry name" value="HD-domain/PDEase-like"/>
    <property type="match status" value="1"/>
</dbReference>